<evidence type="ECO:0000313" key="3">
    <source>
        <dbReference type="EMBL" id="HGQ64226.1"/>
    </source>
</evidence>
<sequence>MLLVLKVSGHLYKYPFKIVELMSVLEFLTSNGIGIAVVPGGSIFADSVRELQRVTGFNDDVAHWMAIKAMEVYGLLLKGFSKNFVEAYSLEDITEALNNKLIPIIMPYKLLRTYNELPHSWDITSDSISVYVAHLLNANLVALGKIVEGIVGFNGEIIKSTKIDVVLKFVEDELDPYTLKLAKEFKIPIAVFNILKPQLLNKITKLELDNYTLILP</sequence>
<reference evidence="3" key="1">
    <citation type="journal article" date="2020" name="mSystems">
        <title>Genome- and Community-Level Interaction Insights into Carbon Utilization and Element Cycling Functions of Hydrothermarchaeota in Hydrothermal Sediment.</title>
        <authorList>
            <person name="Zhou Z."/>
            <person name="Liu Y."/>
            <person name="Xu W."/>
            <person name="Pan J."/>
            <person name="Luo Z.H."/>
            <person name="Li M."/>
        </authorList>
    </citation>
    <scope>NUCLEOTIDE SEQUENCE [LARGE SCALE GENOMIC DNA]</scope>
    <source>
        <strain evidence="3">SpSt-637</strain>
        <strain evidence="2">SpSt-667</strain>
    </source>
</reference>
<name>A0A7C4NM05_9CREN</name>
<dbReference type="EMBL" id="DTCK01000022">
    <property type="protein sequence ID" value="HGQ35824.1"/>
    <property type="molecule type" value="Genomic_DNA"/>
</dbReference>
<protein>
    <recommendedName>
        <fullName evidence="1">Aspartate/glutamate/uridylate kinase domain-containing protein</fullName>
    </recommendedName>
</protein>
<accession>A0A7C4NM05</accession>
<proteinExistence type="predicted"/>
<gene>
    <name evidence="3" type="ORF">ENU08_03180</name>
    <name evidence="2" type="ORF">ENU41_03995</name>
</gene>
<dbReference type="SUPFAM" id="SSF53633">
    <property type="entry name" value="Carbamate kinase-like"/>
    <property type="match status" value="1"/>
</dbReference>
<dbReference type="Pfam" id="PF00696">
    <property type="entry name" value="AA_kinase"/>
    <property type="match status" value="1"/>
</dbReference>
<dbReference type="Gene3D" id="3.40.1160.10">
    <property type="entry name" value="Acetylglutamate kinase-like"/>
    <property type="match status" value="1"/>
</dbReference>
<dbReference type="EMBL" id="DTBD01000023">
    <property type="protein sequence ID" value="HGQ64226.1"/>
    <property type="molecule type" value="Genomic_DNA"/>
</dbReference>
<comment type="caution">
    <text evidence="3">The sequence shown here is derived from an EMBL/GenBank/DDBJ whole genome shotgun (WGS) entry which is preliminary data.</text>
</comment>
<dbReference type="InterPro" id="IPR036393">
    <property type="entry name" value="AceGlu_kinase-like_sf"/>
</dbReference>
<feature type="domain" description="Aspartate/glutamate/uridylate kinase" evidence="1">
    <location>
        <begin position="1"/>
        <end position="193"/>
    </location>
</feature>
<dbReference type="AlphaFoldDB" id="A0A7C4NM05"/>
<evidence type="ECO:0000259" key="1">
    <source>
        <dbReference type="Pfam" id="PF00696"/>
    </source>
</evidence>
<dbReference type="InterPro" id="IPR001048">
    <property type="entry name" value="Asp/Glu/Uridylate_kinase"/>
</dbReference>
<evidence type="ECO:0000313" key="2">
    <source>
        <dbReference type="EMBL" id="HGQ35824.1"/>
    </source>
</evidence>
<organism evidence="3">
    <name type="scientific">Ignisphaera aggregans</name>
    <dbReference type="NCBI Taxonomy" id="334771"/>
    <lineage>
        <taxon>Archaea</taxon>
        <taxon>Thermoproteota</taxon>
        <taxon>Thermoprotei</taxon>
        <taxon>Desulfurococcales</taxon>
        <taxon>Desulfurococcaceae</taxon>
        <taxon>Ignisphaera</taxon>
    </lineage>
</organism>